<evidence type="ECO:0000313" key="4">
    <source>
        <dbReference type="Proteomes" id="UP001152797"/>
    </source>
</evidence>
<sequence length="385" mass="40825">MGDLQRRATMQYFRNFPLYMTGELWNLVEGADTTVSQLRKIEMLRTYLISFLLPTGLNFSTLAIVPVPPGVSLYAIWQAARATPLSFAWARCSLDGFDGNAAATADDANGGYDGSGRCWSNGAQRSGDSVELQIFSRPSENSAPSGRGLAAQQLLDRAAASTEPGVASTERSESVVPLLALVNGSEVPPTWQAAPAQASGSAINGAVAVSVPAGRDIGTGGMNTAGSNVDEIPTVPGAADVVTSEVATAAVEQGQMSEMPPSFVARTVGLLAEAHYGKTLPEGEGRTEKSKVYDWAWFEWDGWASVSFTWKQCGKEGKAQWCLDNGVSKLVDDNVDICSEAIKFGIQAYPIVPAGQRRKKGQSKLQSCFSDFAAAAIDILKGENP</sequence>
<dbReference type="EMBL" id="CAMXCT010002345">
    <property type="protein sequence ID" value="CAI3997524.1"/>
    <property type="molecule type" value="Genomic_DNA"/>
</dbReference>
<protein>
    <submittedName>
        <fullName evidence="2">Uncharacterized protein</fullName>
    </submittedName>
</protein>
<accession>A0A9P1CTM8</accession>
<evidence type="ECO:0000313" key="2">
    <source>
        <dbReference type="EMBL" id="CAI3997524.1"/>
    </source>
</evidence>
<feature type="transmembrane region" description="Helical" evidence="1">
    <location>
        <begin position="46"/>
        <end position="65"/>
    </location>
</feature>
<keyword evidence="1" id="KW-0472">Membrane</keyword>
<gene>
    <name evidence="2" type="ORF">C1SCF055_LOCUS23898</name>
</gene>
<dbReference type="AlphaFoldDB" id="A0A9P1CTM8"/>
<reference evidence="2" key="1">
    <citation type="submission" date="2022-10" db="EMBL/GenBank/DDBJ databases">
        <authorList>
            <person name="Chen Y."/>
            <person name="Dougan E. K."/>
            <person name="Chan C."/>
            <person name="Rhodes N."/>
            <person name="Thang M."/>
        </authorList>
    </citation>
    <scope>NUCLEOTIDE SEQUENCE</scope>
</reference>
<comment type="caution">
    <text evidence="2">The sequence shown here is derived from an EMBL/GenBank/DDBJ whole genome shotgun (WGS) entry which is preliminary data.</text>
</comment>
<evidence type="ECO:0000256" key="1">
    <source>
        <dbReference type="SAM" id="Phobius"/>
    </source>
</evidence>
<reference evidence="3" key="2">
    <citation type="submission" date="2024-04" db="EMBL/GenBank/DDBJ databases">
        <authorList>
            <person name="Chen Y."/>
            <person name="Shah S."/>
            <person name="Dougan E. K."/>
            <person name="Thang M."/>
            <person name="Chan C."/>
        </authorList>
    </citation>
    <scope>NUCLEOTIDE SEQUENCE [LARGE SCALE GENOMIC DNA]</scope>
</reference>
<dbReference type="EMBL" id="CAMXCT020002345">
    <property type="protein sequence ID" value="CAL1150899.1"/>
    <property type="molecule type" value="Genomic_DNA"/>
</dbReference>
<keyword evidence="4" id="KW-1185">Reference proteome</keyword>
<keyword evidence="1" id="KW-0812">Transmembrane</keyword>
<dbReference type="Proteomes" id="UP001152797">
    <property type="component" value="Unassembled WGS sequence"/>
</dbReference>
<keyword evidence="1" id="KW-1133">Transmembrane helix</keyword>
<evidence type="ECO:0000313" key="3">
    <source>
        <dbReference type="EMBL" id="CAL1150899.1"/>
    </source>
</evidence>
<name>A0A9P1CTM8_9DINO</name>
<proteinExistence type="predicted"/>
<dbReference type="EMBL" id="CAMXCT030002345">
    <property type="protein sequence ID" value="CAL4784836.1"/>
    <property type="molecule type" value="Genomic_DNA"/>
</dbReference>
<organism evidence="2">
    <name type="scientific">Cladocopium goreaui</name>
    <dbReference type="NCBI Taxonomy" id="2562237"/>
    <lineage>
        <taxon>Eukaryota</taxon>
        <taxon>Sar</taxon>
        <taxon>Alveolata</taxon>
        <taxon>Dinophyceae</taxon>
        <taxon>Suessiales</taxon>
        <taxon>Symbiodiniaceae</taxon>
        <taxon>Cladocopium</taxon>
    </lineage>
</organism>